<protein>
    <recommendedName>
        <fullName evidence="4">DUF4112 domain-containing protein</fullName>
    </recommendedName>
</protein>
<name>A0A1H8F9R9_9EURY</name>
<sequence>MSGDLAARLDETFDGDPPDDVDEAALDRLKAVAYVMDESIRVPGTEVRVGLDPLVSAVPVVGDVISGGLSLYIVVESAYLGVSYATLARMLVNIAIDVGGGAIPFVGTVFDALWKTNVRNVELLLDELSGESQPGPVTDPDEPEPVLIEVDEPAD</sequence>
<dbReference type="PANTHER" id="PTHR35519:SF2">
    <property type="entry name" value="PH DOMAIN PROTEIN"/>
    <property type="match status" value="1"/>
</dbReference>
<evidence type="ECO:0000256" key="1">
    <source>
        <dbReference type="SAM" id="MobiDB-lite"/>
    </source>
</evidence>
<reference evidence="3" key="1">
    <citation type="submission" date="2016-10" db="EMBL/GenBank/DDBJ databases">
        <authorList>
            <person name="Varghese N."/>
            <person name="Submissions S."/>
        </authorList>
    </citation>
    <scope>NUCLEOTIDE SEQUENCE [LARGE SCALE GENOMIC DNA]</scope>
    <source>
        <strain evidence="3">IBRC-M 10043</strain>
    </source>
</reference>
<proteinExistence type="predicted"/>
<dbReference type="AlphaFoldDB" id="A0A1H8F9R9"/>
<dbReference type="PANTHER" id="PTHR35519">
    <property type="entry name" value="MEMBRANE PROTEINS"/>
    <property type="match status" value="1"/>
</dbReference>
<dbReference type="Pfam" id="PF13430">
    <property type="entry name" value="DUF4112"/>
    <property type="match status" value="1"/>
</dbReference>
<keyword evidence="3" id="KW-1185">Reference proteome</keyword>
<accession>A0A1H8F9R9</accession>
<evidence type="ECO:0000313" key="3">
    <source>
        <dbReference type="Proteomes" id="UP000198775"/>
    </source>
</evidence>
<feature type="compositionally biased region" description="Acidic residues" evidence="1">
    <location>
        <begin position="139"/>
        <end position="155"/>
    </location>
</feature>
<evidence type="ECO:0008006" key="4">
    <source>
        <dbReference type="Google" id="ProtNLM"/>
    </source>
</evidence>
<dbReference type="Proteomes" id="UP000198775">
    <property type="component" value="Unassembled WGS sequence"/>
</dbReference>
<feature type="region of interest" description="Disordered" evidence="1">
    <location>
        <begin position="129"/>
        <end position="155"/>
    </location>
</feature>
<dbReference type="RefSeq" id="WP_092657547.1">
    <property type="nucleotide sequence ID" value="NZ_FOCX01000002.1"/>
</dbReference>
<organism evidence="2 3">
    <name type="scientific">Halorientalis persicus</name>
    <dbReference type="NCBI Taxonomy" id="1367881"/>
    <lineage>
        <taxon>Archaea</taxon>
        <taxon>Methanobacteriati</taxon>
        <taxon>Methanobacteriota</taxon>
        <taxon>Stenosarchaea group</taxon>
        <taxon>Halobacteria</taxon>
        <taxon>Halobacteriales</taxon>
        <taxon>Haloarculaceae</taxon>
        <taxon>Halorientalis</taxon>
    </lineage>
</organism>
<dbReference type="EMBL" id="FOCX01000002">
    <property type="protein sequence ID" value="SEN28320.1"/>
    <property type="molecule type" value="Genomic_DNA"/>
</dbReference>
<gene>
    <name evidence="2" type="ORF">SAMN05216388_1002227</name>
</gene>
<dbReference type="InterPro" id="IPR025187">
    <property type="entry name" value="DUF4112"/>
</dbReference>
<evidence type="ECO:0000313" key="2">
    <source>
        <dbReference type="EMBL" id="SEN28320.1"/>
    </source>
</evidence>
<dbReference type="OrthoDB" id="156248at2157"/>